<sequence>MTGALETQNAPEGGFLGGAAEDRPRRIAFRKSNLRKAKAQVFLIEHPTAIYDGMTRMGAFAEVGSRHFQAFDAAGELIGEHPTRQAALAAVSDRHRQRPL</sequence>
<accession>A0A4R1I4P7</accession>
<feature type="compositionally biased region" description="Polar residues" evidence="1">
    <location>
        <begin position="1"/>
        <end position="10"/>
    </location>
</feature>
<name>A0A4R1I4P7_ANCAQ</name>
<protein>
    <submittedName>
        <fullName evidence="2">Uncharacterized protein</fullName>
    </submittedName>
</protein>
<organism evidence="2 3">
    <name type="scientific">Ancylobacter aquaticus</name>
    <dbReference type="NCBI Taxonomy" id="100"/>
    <lineage>
        <taxon>Bacteria</taxon>
        <taxon>Pseudomonadati</taxon>
        <taxon>Pseudomonadota</taxon>
        <taxon>Alphaproteobacteria</taxon>
        <taxon>Hyphomicrobiales</taxon>
        <taxon>Xanthobacteraceae</taxon>
        <taxon>Ancylobacter</taxon>
    </lineage>
</organism>
<feature type="region of interest" description="Disordered" evidence="1">
    <location>
        <begin position="1"/>
        <end position="22"/>
    </location>
</feature>
<comment type="caution">
    <text evidence="2">The sequence shown here is derived from an EMBL/GenBank/DDBJ whole genome shotgun (WGS) entry which is preliminary data.</text>
</comment>
<dbReference type="EMBL" id="SMFY01000002">
    <property type="protein sequence ID" value="TCK29001.1"/>
    <property type="molecule type" value="Genomic_DNA"/>
</dbReference>
<evidence type="ECO:0000313" key="2">
    <source>
        <dbReference type="EMBL" id="TCK29001.1"/>
    </source>
</evidence>
<keyword evidence="3" id="KW-1185">Reference proteome</keyword>
<dbReference type="AlphaFoldDB" id="A0A4R1I4P7"/>
<reference evidence="2 3" key="1">
    <citation type="submission" date="2019-03" db="EMBL/GenBank/DDBJ databases">
        <title>Genomic Encyclopedia of Type Strains, Phase IV (KMG-IV): sequencing the most valuable type-strain genomes for metagenomic binning, comparative biology and taxonomic classification.</title>
        <authorList>
            <person name="Goeker M."/>
        </authorList>
    </citation>
    <scope>NUCLEOTIDE SEQUENCE [LARGE SCALE GENOMIC DNA]</scope>
    <source>
        <strain evidence="2 3">DSM 101</strain>
    </source>
</reference>
<evidence type="ECO:0000256" key="1">
    <source>
        <dbReference type="SAM" id="MobiDB-lite"/>
    </source>
</evidence>
<dbReference type="Proteomes" id="UP000295030">
    <property type="component" value="Unassembled WGS sequence"/>
</dbReference>
<dbReference type="RefSeq" id="WP_131836093.1">
    <property type="nucleotide sequence ID" value="NZ_SMFY01000002.1"/>
</dbReference>
<gene>
    <name evidence="2" type="ORF">EV667_3019</name>
</gene>
<evidence type="ECO:0000313" key="3">
    <source>
        <dbReference type="Proteomes" id="UP000295030"/>
    </source>
</evidence>
<proteinExistence type="predicted"/>